<gene>
    <name evidence="3" type="ORF">Cvel_4537</name>
</gene>
<feature type="compositionally biased region" description="Basic and acidic residues" evidence="2">
    <location>
        <begin position="39"/>
        <end position="54"/>
    </location>
</feature>
<feature type="coiled-coil region" evidence="1">
    <location>
        <begin position="170"/>
        <end position="275"/>
    </location>
</feature>
<dbReference type="VEuPathDB" id="CryptoDB:Cvel_4537"/>
<dbReference type="PhylomeDB" id="A0A0G4GDF5"/>
<feature type="region of interest" description="Disordered" evidence="2">
    <location>
        <begin position="1"/>
        <end position="54"/>
    </location>
</feature>
<evidence type="ECO:0000256" key="1">
    <source>
        <dbReference type="SAM" id="Coils"/>
    </source>
</evidence>
<proteinExistence type="predicted"/>
<evidence type="ECO:0000256" key="2">
    <source>
        <dbReference type="SAM" id="MobiDB-lite"/>
    </source>
</evidence>
<sequence length="636" mass="71507">MGGAESHPTPYENAYRGIQSPGLPPALPSKTTVPPKDVPGQKKTEVHPEAKDEKETLPAGICRELYAEYSRATGSTLPSAGGGSRRFSGPWLFPGIVENEALRQNKETLNDVQEILRRAQAFMEKGKKDDDLLNAIGCASWSVPDLAWVNKVILERRRRTELEGLCGELKALLESNTNREMERVKEEEEQRNDALETYMKQVVSLKNELDKEKIAREEAESKNDKLQDLLKEKDNEIMRLKTELSSLHDNFVNLKNQMNIEMKEKEKEKEEAQARAMPSAMPNDTDLVHCTTAPQIDIMIPSSLQQIELQLDLSQAAPFLSLPDGDVSPFSRHLAFFHRYPKAACNVKGAELAFLFPAWFAFHTCLYISPTQLFKDVFLSQRRLKDYDGQRAVYDEGERWVYNAREGADLLDTNTELSPIQIFFDFEKGVFPEDLLRLLKEVGAIEMTDEFGDGWADGQIEWEYIEELIGSLATTCKRLVVEESYKSGNEVRAALSLGGLRKLVQLTLEGDDRKAVARNGVKETAARVHLVHERLPPLLEGQSGALLGRQRFLAGRVAEAPFLVTLKAHVKNQKLCTQTGCAECEKPEYGTVRYTLVAGFDERDEAFILKEAQGLVRLPARVLVMAATSTFSLFLN</sequence>
<organism evidence="3">
    <name type="scientific">Chromera velia CCMP2878</name>
    <dbReference type="NCBI Taxonomy" id="1169474"/>
    <lineage>
        <taxon>Eukaryota</taxon>
        <taxon>Sar</taxon>
        <taxon>Alveolata</taxon>
        <taxon>Colpodellida</taxon>
        <taxon>Chromeraceae</taxon>
        <taxon>Chromera</taxon>
    </lineage>
</organism>
<protein>
    <submittedName>
        <fullName evidence="3">Uncharacterized protein</fullName>
    </submittedName>
</protein>
<keyword evidence="1" id="KW-0175">Coiled coil</keyword>
<dbReference type="EMBL" id="CDMZ01001103">
    <property type="protein sequence ID" value="CEM27207.1"/>
    <property type="molecule type" value="Genomic_DNA"/>
</dbReference>
<accession>A0A0G4GDF5</accession>
<evidence type="ECO:0000313" key="3">
    <source>
        <dbReference type="EMBL" id="CEM27207.1"/>
    </source>
</evidence>
<dbReference type="AlphaFoldDB" id="A0A0G4GDF5"/>
<reference evidence="3" key="1">
    <citation type="submission" date="2014-11" db="EMBL/GenBank/DDBJ databases">
        <authorList>
            <person name="Otto D Thomas"/>
            <person name="Naeem Raeece"/>
        </authorList>
    </citation>
    <scope>NUCLEOTIDE SEQUENCE</scope>
</reference>
<name>A0A0G4GDF5_9ALVE</name>